<gene>
    <name evidence="9" type="ORF">BJP34_23120</name>
</gene>
<keyword evidence="2" id="KW-1277">Toxin-antitoxin system</keyword>
<dbReference type="GO" id="GO:0046872">
    <property type="term" value="F:metal ion binding"/>
    <property type="evidence" value="ECO:0007669"/>
    <property type="project" value="UniProtKB-KW"/>
</dbReference>
<feature type="domain" description="PIN" evidence="8">
    <location>
        <begin position="2"/>
        <end position="135"/>
    </location>
</feature>
<dbReference type="STRING" id="1458985.BJP34_23120"/>
<comment type="similarity">
    <text evidence="7">Belongs to the PINc/VapC protein family.</text>
</comment>
<keyword evidence="3" id="KW-0540">Nuclease</keyword>
<dbReference type="OrthoDB" id="428590at2"/>
<keyword evidence="4" id="KW-0479">Metal-binding</keyword>
<dbReference type="SUPFAM" id="SSF88723">
    <property type="entry name" value="PIN domain-like"/>
    <property type="match status" value="1"/>
</dbReference>
<dbReference type="Gene3D" id="3.40.50.1010">
    <property type="entry name" value="5'-nuclease"/>
    <property type="match status" value="1"/>
</dbReference>
<evidence type="ECO:0000256" key="1">
    <source>
        <dbReference type="ARBA" id="ARBA00001946"/>
    </source>
</evidence>
<evidence type="ECO:0000313" key="10">
    <source>
        <dbReference type="Proteomes" id="UP000177870"/>
    </source>
</evidence>
<evidence type="ECO:0000313" key="9">
    <source>
        <dbReference type="EMBL" id="AOX01935.1"/>
    </source>
</evidence>
<proteinExistence type="inferred from homology"/>
<dbReference type="KEGG" id="mpro:BJP34_23120"/>
<protein>
    <submittedName>
        <fullName evidence="9">Twitching motility protein PilT</fullName>
    </submittedName>
</protein>
<dbReference type="InterPro" id="IPR029060">
    <property type="entry name" value="PIN-like_dom_sf"/>
</dbReference>
<keyword evidence="5" id="KW-0378">Hydrolase</keyword>
<evidence type="ECO:0000256" key="4">
    <source>
        <dbReference type="ARBA" id="ARBA00022723"/>
    </source>
</evidence>
<dbReference type="EMBL" id="CP017599">
    <property type="protein sequence ID" value="AOX01935.1"/>
    <property type="molecule type" value="Genomic_DNA"/>
</dbReference>
<dbReference type="Proteomes" id="UP000177870">
    <property type="component" value="Chromosome"/>
</dbReference>
<dbReference type="RefSeq" id="WP_070394362.1">
    <property type="nucleotide sequence ID" value="NZ_CP017599.1"/>
</dbReference>
<sequence length="147" mass="16758">MYLLDTNHCSLLIAGNPAVLQRMWDKGNVPVCTCTIVRGELMLMVQNSEQKATNIARVQAFLQGIYIYPVDNETADIYGQFKAEILQYFGPKDRKKRRKTKIQELGISDNDLWIAAIALRHGLTIVSADSDFQRMQQVRALLVESWL</sequence>
<evidence type="ECO:0000256" key="5">
    <source>
        <dbReference type="ARBA" id="ARBA00022801"/>
    </source>
</evidence>
<evidence type="ECO:0000256" key="2">
    <source>
        <dbReference type="ARBA" id="ARBA00022649"/>
    </source>
</evidence>
<dbReference type="PANTHER" id="PTHR33653:SF1">
    <property type="entry name" value="RIBONUCLEASE VAPC2"/>
    <property type="match status" value="1"/>
</dbReference>
<organism evidence="9 10">
    <name type="scientific">Moorena producens PAL-8-15-08-1</name>
    <dbReference type="NCBI Taxonomy" id="1458985"/>
    <lineage>
        <taxon>Bacteria</taxon>
        <taxon>Bacillati</taxon>
        <taxon>Cyanobacteriota</taxon>
        <taxon>Cyanophyceae</taxon>
        <taxon>Coleofasciculales</taxon>
        <taxon>Coleofasciculaceae</taxon>
        <taxon>Moorena</taxon>
    </lineage>
</organism>
<evidence type="ECO:0000256" key="7">
    <source>
        <dbReference type="ARBA" id="ARBA00038093"/>
    </source>
</evidence>
<dbReference type="Pfam" id="PF01850">
    <property type="entry name" value="PIN"/>
    <property type="match status" value="1"/>
</dbReference>
<dbReference type="PANTHER" id="PTHR33653">
    <property type="entry name" value="RIBONUCLEASE VAPC2"/>
    <property type="match status" value="1"/>
</dbReference>
<dbReference type="InterPro" id="IPR050556">
    <property type="entry name" value="Type_II_TA_system_RNase"/>
</dbReference>
<accession>A0A1D8TWK5</accession>
<keyword evidence="6" id="KW-0460">Magnesium</keyword>
<comment type="cofactor">
    <cofactor evidence="1">
        <name>Mg(2+)</name>
        <dbReference type="ChEBI" id="CHEBI:18420"/>
    </cofactor>
</comment>
<dbReference type="GO" id="GO:0016787">
    <property type="term" value="F:hydrolase activity"/>
    <property type="evidence" value="ECO:0007669"/>
    <property type="project" value="UniProtKB-KW"/>
</dbReference>
<evidence type="ECO:0000256" key="3">
    <source>
        <dbReference type="ARBA" id="ARBA00022722"/>
    </source>
</evidence>
<dbReference type="AlphaFoldDB" id="A0A1D8TWK5"/>
<dbReference type="InterPro" id="IPR002716">
    <property type="entry name" value="PIN_dom"/>
</dbReference>
<dbReference type="GO" id="GO:0004518">
    <property type="term" value="F:nuclease activity"/>
    <property type="evidence" value="ECO:0007669"/>
    <property type="project" value="UniProtKB-KW"/>
</dbReference>
<dbReference type="CDD" id="cd09881">
    <property type="entry name" value="PIN_VapC4-5_FitB-like"/>
    <property type="match status" value="1"/>
</dbReference>
<name>A0A1D8TWK5_9CYAN</name>
<evidence type="ECO:0000256" key="6">
    <source>
        <dbReference type="ARBA" id="ARBA00022842"/>
    </source>
</evidence>
<reference evidence="10" key="1">
    <citation type="submission" date="2016-10" db="EMBL/GenBank/DDBJ databases">
        <title>Comparative genomics uncovers the prolific and rare metabolic potential of the cyanobacterial genus Moorea.</title>
        <authorList>
            <person name="Leao T."/>
            <person name="Castelao G."/>
            <person name="Korobeynikov A."/>
            <person name="Monroe E.A."/>
            <person name="Podell S."/>
            <person name="Glukhov E."/>
            <person name="Allen E."/>
            <person name="Gerwick W.H."/>
            <person name="Gerwick L."/>
        </authorList>
    </citation>
    <scope>NUCLEOTIDE SEQUENCE [LARGE SCALE GENOMIC DNA]</scope>
    <source>
        <strain evidence="10">PAL-8-15-08-1</strain>
    </source>
</reference>
<evidence type="ECO:0000259" key="8">
    <source>
        <dbReference type="Pfam" id="PF01850"/>
    </source>
</evidence>